<comment type="caution">
    <text evidence="2">The sequence shown here is derived from an EMBL/GenBank/DDBJ whole genome shotgun (WGS) entry which is preliminary data.</text>
</comment>
<dbReference type="InterPro" id="IPR006460">
    <property type="entry name" value="MIZ1-like_pln"/>
</dbReference>
<dbReference type="Pfam" id="PF04759">
    <property type="entry name" value="DUF617"/>
    <property type="match status" value="1"/>
</dbReference>
<evidence type="ECO:0000313" key="3">
    <source>
        <dbReference type="Proteomes" id="UP000257109"/>
    </source>
</evidence>
<dbReference type="Proteomes" id="UP000257109">
    <property type="component" value="Unassembled WGS sequence"/>
</dbReference>
<keyword evidence="3" id="KW-1185">Reference proteome</keyword>
<dbReference type="NCBIfam" id="TIGR01570">
    <property type="entry name" value="A_thal_3588"/>
    <property type="match status" value="1"/>
</dbReference>
<dbReference type="PANTHER" id="PTHR31696:SF23">
    <property type="entry name" value="PROTEIN MIZU-KUSSEI 1"/>
    <property type="match status" value="1"/>
</dbReference>
<feature type="non-terminal residue" evidence="2">
    <location>
        <position position="1"/>
    </location>
</feature>
<dbReference type="OrthoDB" id="1859415at2759"/>
<evidence type="ECO:0000313" key="2">
    <source>
        <dbReference type="EMBL" id="RDX72024.1"/>
    </source>
</evidence>
<proteinExistence type="predicted"/>
<feature type="compositionally biased region" description="Low complexity" evidence="1">
    <location>
        <begin position="134"/>
        <end position="146"/>
    </location>
</feature>
<feature type="compositionally biased region" description="Basic and acidic residues" evidence="1">
    <location>
        <begin position="123"/>
        <end position="133"/>
    </location>
</feature>
<name>A0A371F1E3_MUCPR</name>
<dbReference type="GO" id="GO:0010274">
    <property type="term" value="P:hydrotropism"/>
    <property type="evidence" value="ECO:0007669"/>
    <property type="project" value="InterPro"/>
</dbReference>
<dbReference type="AlphaFoldDB" id="A0A371F1E3"/>
<feature type="region of interest" description="Disordered" evidence="1">
    <location>
        <begin position="105"/>
        <end position="147"/>
    </location>
</feature>
<protein>
    <submittedName>
        <fullName evidence="2">Protein MIZU-KUSSEI 1</fullName>
    </submittedName>
</protein>
<sequence length="567" mass="64552">MGNVNHLDGVQFVGPTGRCQFVGRQHEPREFSKFQLMSDVTTVNRCTRRHGCRREWHVEIQQVLKSKELVKHNPLSLPHTKMNTVMARSSQEMSSKRHFHWTNKVGTEDGEVPSSESFSTLIQEEKKEDDKVVAPEGPAAPAATTHATRRKLQAVAVSRIRSVLTVFNKNRLNSSSGLGSRVVGTLFGYRRGHVHFAFQKDPTSQPAFLIELATPISGLVREMASGLVRIALECDKDKGAEKKPLRLLEEPVWRTYCNGKKSGFATRRDCGPKEWDILKAVEPISMGAGVLPGAEAGSEAEIMYMRAKFERIVGSRDSEAFYMMNPDSNGAPELSVYLLRYKKWGSRLSQEGGRIAFSFLLFRCNLRERSEGENTWLTARWQKGLFSPMQFKLNISSNRFRRFVHIFIRRLPHIRTFKAPPPFVLSLGYVLSWGLLEWPDQIVDFIKRFQFRMECNARPENFMEGLDKFFGRFLNALWQQGLQFETVQVLSPFVFGSCLCLSNLSSLNRLCSFIPPSLLLDASPPDETCQMWEADQYTTPQALIVREGTFTFLQMVVVSFLMVKQSV</sequence>
<evidence type="ECO:0000256" key="1">
    <source>
        <dbReference type="SAM" id="MobiDB-lite"/>
    </source>
</evidence>
<dbReference type="PANTHER" id="PTHR31696">
    <property type="entry name" value="PROTEIN MIZU-KUSSEI 1"/>
    <property type="match status" value="1"/>
</dbReference>
<dbReference type="STRING" id="157652.A0A371F1E3"/>
<accession>A0A371F1E3</accession>
<gene>
    <name evidence="2" type="primary">MIZ1</name>
    <name evidence="2" type="ORF">CR513_48541</name>
</gene>
<reference evidence="2" key="1">
    <citation type="submission" date="2018-05" db="EMBL/GenBank/DDBJ databases">
        <title>Draft genome of Mucuna pruriens seed.</title>
        <authorList>
            <person name="Nnadi N.E."/>
            <person name="Vos R."/>
            <person name="Hasami M.H."/>
            <person name="Devisetty U.K."/>
            <person name="Aguiy J.C."/>
        </authorList>
    </citation>
    <scope>NUCLEOTIDE SEQUENCE [LARGE SCALE GENOMIC DNA]</scope>
    <source>
        <strain evidence="2">JCA_2017</strain>
    </source>
</reference>
<dbReference type="EMBL" id="QJKJ01011090">
    <property type="protein sequence ID" value="RDX72024.1"/>
    <property type="molecule type" value="Genomic_DNA"/>
</dbReference>
<organism evidence="2 3">
    <name type="scientific">Mucuna pruriens</name>
    <name type="common">Velvet bean</name>
    <name type="synonym">Dolichos pruriens</name>
    <dbReference type="NCBI Taxonomy" id="157652"/>
    <lineage>
        <taxon>Eukaryota</taxon>
        <taxon>Viridiplantae</taxon>
        <taxon>Streptophyta</taxon>
        <taxon>Embryophyta</taxon>
        <taxon>Tracheophyta</taxon>
        <taxon>Spermatophyta</taxon>
        <taxon>Magnoliopsida</taxon>
        <taxon>eudicotyledons</taxon>
        <taxon>Gunneridae</taxon>
        <taxon>Pentapetalae</taxon>
        <taxon>rosids</taxon>
        <taxon>fabids</taxon>
        <taxon>Fabales</taxon>
        <taxon>Fabaceae</taxon>
        <taxon>Papilionoideae</taxon>
        <taxon>50 kb inversion clade</taxon>
        <taxon>NPAAA clade</taxon>
        <taxon>indigoferoid/millettioid clade</taxon>
        <taxon>Phaseoleae</taxon>
        <taxon>Mucuna</taxon>
    </lineage>
</organism>